<dbReference type="Pfam" id="PF00096">
    <property type="entry name" value="zf-C2H2"/>
    <property type="match status" value="2"/>
</dbReference>
<feature type="domain" description="C2H2-type" evidence="12">
    <location>
        <begin position="383"/>
        <end position="410"/>
    </location>
</feature>
<dbReference type="PROSITE" id="PS50157">
    <property type="entry name" value="ZINC_FINGER_C2H2_2"/>
    <property type="match status" value="11"/>
</dbReference>
<dbReference type="GO" id="GO:0000977">
    <property type="term" value="F:RNA polymerase II transcription regulatory region sequence-specific DNA binding"/>
    <property type="evidence" value="ECO:0007669"/>
    <property type="project" value="TreeGrafter"/>
</dbReference>
<dbReference type="FunFam" id="3.30.160.60:FF:000358">
    <property type="entry name" value="zinc finger protein 24"/>
    <property type="match status" value="1"/>
</dbReference>
<dbReference type="PANTHER" id="PTHR14196:SF12">
    <property type="entry name" value="ZINC FINGER PROTEIN 208-LIKE"/>
    <property type="match status" value="1"/>
</dbReference>
<evidence type="ECO:0000256" key="10">
    <source>
        <dbReference type="ARBA" id="ARBA00023242"/>
    </source>
</evidence>
<evidence type="ECO:0000256" key="9">
    <source>
        <dbReference type="ARBA" id="ARBA00023163"/>
    </source>
</evidence>
<evidence type="ECO:0000256" key="3">
    <source>
        <dbReference type="ARBA" id="ARBA00022723"/>
    </source>
</evidence>
<dbReference type="GO" id="GO:0000981">
    <property type="term" value="F:DNA-binding transcription factor activity, RNA polymerase II-specific"/>
    <property type="evidence" value="ECO:0007669"/>
    <property type="project" value="TreeGrafter"/>
</dbReference>
<keyword evidence="6" id="KW-0862">Zinc</keyword>
<dbReference type="SUPFAM" id="SSF57667">
    <property type="entry name" value="beta-beta-alpha zinc fingers"/>
    <property type="match status" value="6"/>
</dbReference>
<feature type="domain" description="C2H2-type" evidence="12">
    <location>
        <begin position="355"/>
        <end position="382"/>
    </location>
</feature>
<keyword evidence="3" id="KW-0479">Metal-binding</keyword>
<dbReference type="PROSITE" id="PS00028">
    <property type="entry name" value="ZINC_FINGER_C2H2_1"/>
    <property type="match status" value="11"/>
</dbReference>
<evidence type="ECO:0000256" key="7">
    <source>
        <dbReference type="ARBA" id="ARBA00023015"/>
    </source>
</evidence>
<feature type="domain" description="C2H2-type" evidence="12">
    <location>
        <begin position="439"/>
        <end position="466"/>
    </location>
</feature>
<feature type="domain" description="C2H2-type" evidence="12">
    <location>
        <begin position="579"/>
        <end position="606"/>
    </location>
</feature>
<evidence type="ECO:0000256" key="8">
    <source>
        <dbReference type="ARBA" id="ARBA00023125"/>
    </source>
</evidence>
<accession>A0A9Q1HKF1</accession>
<feature type="domain" description="C2H2-type" evidence="12">
    <location>
        <begin position="523"/>
        <end position="550"/>
    </location>
</feature>
<dbReference type="AlphaFoldDB" id="A0A9Q1HKF1"/>
<feature type="domain" description="C2H2-type" evidence="12">
    <location>
        <begin position="495"/>
        <end position="522"/>
    </location>
</feature>
<name>A0A9Q1HKF1_HOLLE</name>
<dbReference type="InterPro" id="IPR036236">
    <property type="entry name" value="Znf_C2H2_sf"/>
</dbReference>
<keyword evidence="4" id="KW-0677">Repeat</keyword>
<dbReference type="GO" id="GO:0005634">
    <property type="term" value="C:nucleus"/>
    <property type="evidence" value="ECO:0007669"/>
    <property type="project" value="UniProtKB-SubCell"/>
</dbReference>
<dbReference type="GO" id="GO:0008270">
    <property type="term" value="F:zinc ion binding"/>
    <property type="evidence" value="ECO:0007669"/>
    <property type="project" value="UniProtKB-KW"/>
</dbReference>
<feature type="domain" description="C2H2-type" evidence="12">
    <location>
        <begin position="467"/>
        <end position="494"/>
    </location>
</feature>
<evidence type="ECO:0000313" key="14">
    <source>
        <dbReference type="Proteomes" id="UP001152320"/>
    </source>
</evidence>
<organism evidence="13 14">
    <name type="scientific">Holothuria leucospilota</name>
    <name type="common">Black long sea cucumber</name>
    <name type="synonym">Mertensiothuria leucospilota</name>
    <dbReference type="NCBI Taxonomy" id="206669"/>
    <lineage>
        <taxon>Eukaryota</taxon>
        <taxon>Metazoa</taxon>
        <taxon>Echinodermata</taxon>
        <taxon>Eleutherozoa</taxon>
        <taxon>Echinozoa</taxon>
        <taxon>Holothuroidea</taxon>
        <taxon>Aspidochirotacea</taxon>
        <taxon>Aspidochirotida</taxon>
        <taxon>Holothuriidae</taxon>
        <taxon>Holothuria</taxon>
    </lineage>
</organism>
<dbReference type="EMBL" id="JAIZAY010000001">
    <property type="protein sequence ID" value="KAJ8050534.1"/>
    <property type="molecule type" value="Genomic_DNA"/>
</dbReference>
<keyword evidence="14" id="KW-1185">Reference proteome</keyword>
<dbReference type="PANTHER" id="PTHR14196">
    <property type="entry name" value="ODD-SKIPPED - RELATED"/>
    <property type="match status" value="1"/>
</dbReference>
<evidence type="ECO:0000256" key="2">
    <source>
        <dbReference type="ARBA" id="ARBA00006991"/>
    </source>
</evidence>
<protein>
    <recommendedName>
        <fullName evidence="12">C2H2-type domain-containing protein</fullName>
    </recommendedName>
</protein>
<feature type="domain" description="C2H2-type" evidence="12">
    <location>
        <begin position="607"/>
        <end position="631"/>
    </location>
</feature>
<dbReference type="SMART" id="SM00355">
    <property type="entry name" value="ZnF_C2H2"/>
    <property type="match status" value="11"/>
</dbReference>
<evidence type="ECO:0000256" key="5">
    <source>
        <dbReference type="ARBA" id="ARBA00022771"/>
    </source>
</evidence>
<comment type="subcellular location">
    <subcellularLocation>
        <location evidence="1">Nucleus</location>
    </subcellularLocation>
</comment>
<gene>
    <name evidence="13" type="ORF">HOLleu_03773</name>
</gene>
<keyword evidence="5 11" id="KW-0863">Zinc-finger</keyword>
<feature type="domain" description="C2H2-type" evidence="12">
    <location>
        <begin position="327"/>
        <end position="354"/>
    </location>
</feature>
<comment type="similarity">
    <text evidence="2">Belongs to the krueppel C2H2-type zinc-finger protein family.</text>
</comment>
<dbReference type="InterPro" id="IPR050717">
    <property type="entry name" value="C2H2-ZF_Transcription_Reg"/>
</dbReference>
<dbReference type="Gene3D" id="3.30.160.60">
    <property type="entry name" value="Classic Zinc Finger"/>
    <property type="match status" value="11"/>
</dbReference>
<dbReference type="FunFam" id="3.30.160.60:FF:000446">
    <property type="entry name" value="Zinc finger protein"/>
    <property type="match status" value="2"/>
</dbReference>
<keyword evidence="7" id="KW-0805">Transcription regulation</keyword>
<keyword evidence="9" id="KW-0804">Transcription</keyword>
<dbReference type="FunFam" id="3.30.160.60:FF:000100">
    <property type="entry name" value="Zinc finger 45-like"/>
    <property type="match status" value="2"/>
</dbReference>
<feature type="domain" description="C2H2-type" evidence="12">
    <location>
        <begin position="551"/>
        <end position="578"/>
    </location>
</feature>
<evidence type="ECO:0000313" key="13">
    <source>
        <dbReference type="EMBL" id="KAJ8050534.1"/>
    </source>
</evidence>
<dbReference type="FunFam" id="3.30.160.60:FF:001485">
    <property type="entry name" value="Krueppel-related zinc finger protein"/>
    <property type="match status" value="1"/>
</dbReference>
<dbReference type="InterPro" id="IPR013087">
    <property type="entry name" value="Znf_C2H2_type"/>
</dbReference>
<keyword evidence="10" id="KW-0539">Nucleus</keyword>
<reference evidence="13" key="1">
    <citation type="submission" date="2021-10" db="EMBL/GenBank/DDBJ databases">
        <title>Tropical sea cucumber genome reveals ecological adaptation and Cuvierian tubules defense mechanism.</title>
        <authorList>
            <person name="Chen T."/>
        </authorList>
    </citation>
    <scope>NUCLEOTIDE SEQUENCE</scope>
    <source>
        <strain evidence="13">Nanhai2018</strain>
        <tissue evidence="13">Muscle</tissue>
    </source>
</reference>
<evidence type="ECO:0000256" key="11">
    <source>
        <dbReference type="PROSITE-ProRule" id="PRU00042"/>
    </source>
</evidence>
<evidence type="ECO:0000256" key="6">
    <source>
        <dbReference type="ARBA" id="ARBA00022833"/>
    </source>
</evidence>
<dbReference type="FunFam" id="3.30.160.60:FF:000193">
    <property type="entry name" value="Zinc finger protein 300"/>
    <property type="match status" value="1"/>
</dbReference>
<dbReference type="Proteomes" id="UP001152320">
    <property type="component" value="Chromosome 1"/>
</dbReference>
<dbReference type="OrthoDB" id="3156061at2759"/>
<dbReference type="GO" id="GO:0032502">
    <property type="term" value="P:developmental process"/>
    <property type="evidence" value="ECO:0007669"/>
    <property type="project" value="UniProtKB-ARBA"/>
</dbReference>
<proteinExistence type="inferred from homology"/>
<feature type="domain" description="C2H2-type" evidence="12">
    <location>
        <begin position="411"/>
        <end position="438"/>
    </location>
</feature>
<evidence type="ECO:0000259" key="12">
    <source>
        <dbReference type="PROSITE" id="PS50157"/>
    </source>
</evidence>
<dbReference type="FunFam" id="3.30.160.60:FF:000202">
    <property type="entry name" value="Zinc finger protein 574"/>
    <property type="match status" value="1"/>
</dbReference>
<sequence>MTAASDTYYHPSHPQLTDTDARFVENRCFPKILSSGLTLLCAQCFEFNLRILLDMLSIKVEPEDTLIWDKKRNGGSDIKGRKTMSENAGYSVMTSVESLLPCLVEGSQNRFKREEASDPSEKIGMEDIPMKVTVHVDEDEFSGEKTENGCVVITRNDESDSEKEGCEVPHSTAHPLWPSGTLSSKATVPQSSLYALAPNDNQDSDLDYCSQPFQGHTSVRQINTAYELSCGTLQFPSETVVGITQHQCQFSWTSLQELDKEGANYSKSLKCILCGQSFSTAVECSKTEVIDANKEFVYHQSGKHLIDQRVLPYKDCEVTHNSDSKPFKCQFCKKSFRIKRNRKIHEMSHTGEKPYKCQYCEISFRERRSCKVHEMAHTGEKPFKCQFCGRFFNTKQNCKSHEITHMDEKPFKCQFCDRLFSRSRACKTHEMLHKGEKPFKCQYCEMSFIHKQVCKRHEMVHSGERPFKCQFCEMSFIQKNNCTKHEATHTGEKPFKCRFCEMSYCEKRYCKAHEMTHTGEKPFKCQFCEKLFSNKRTCQIHEMTHTGEKPFKCQYCEMSFRDKRYLKTHEMKHTGEKPFKCQFCEKLFKMKRTLKMHEMIHTGEKPFKCQICGLPFREKRNRKAHENTHFK</sequence>
<comment type="caution">
    <text evidence="13">The sequence shown here is derived from an EMBL/GenBank/DDBJ whole genome shotgun (WGS) entry which is preliminary data.</text>
</comment>
<evidence type="ECO:0000256" key="4">
    <source>
        <dbReference type="ARBA" id="ARBA00022737"/>
    </source>
</evidence>
<evidence type="ECO:0000256" key="1">
    <source>
        <dbReference type="ARBA" id="ARBA00004123"/>
    </source>
</evidence>
<keyword evidence="8" id="KW-0238">DNA-binding</keyword>